<keyword evidence="1" id="KW-0808">Transferase</keyword>
<gene>
    <name evidence="1" type="ORF">DWG20_03035</name>
</gene>
<dbReference type="InterPro" id="IPR011004">
    <property type="entry name" value="Trimer_LpxA-like_sf"/>
</dbReference>
<dbReference type="OrthoDB" id="9801697at2"/>
<sequence>MSPTHFLDKIKFRLSAWVRPRMVVGFTRGDGIQLMRTRVSNTTRIEAPAKLDVEENVFIGHFNFVDASGGLTIGEGCQITNYVSILTHSSHIAIRLYGAEYLDHREHAGYLKKPSVIGPYSFVGPHTVLMPGVSLGKGSLVRAYSFVAAGSYPDFAILAGNPAEVIGDTREMDAPWLAEHPELNRFYKAWADDRR</sequence>
<dbReference type="KEGG" id="ccah:DWG20_03035"/>
<dbReference type="Gene3D" id="2.160.10.10">
    <property type="entry name" value="Hexapeptide repeat proteins"/>
    <property type="match status" value="1"/>
</dbReference>
<dbReference type="GO" id="GO:0016746">
    <property type="term" value="F:acyltransferase activity"/>
    <property type="evidence" value="ECO:0007669"/>
    <property type="project" value="UniProtKB-KW"/>
</dbReference>
<reference evidence="1 2" key="1">
    <citation type="submission" date="2018-07" db="EMBL/GenBank/DDBJ databases">
        <title>Crenobacter cavernae sp. nov., isolated from a karst cave.</title>
        <authorList>
            <person name="Zhu H."/>
        </authorList>
    </citation>
    <scope>NUCLEOTIDE SEQUENCE [LARGE SCALE GENOMIC DNA]</scope>
    <source>
        <strain evidence="1 2">K1W11S-77</strain>
    </source>
</reference>
<dbReference type="EMBL" id="CP031337">
    <property type="protein sequence ID" value="AXK38482.1"/>
    <property type="molecule type" value="Genomic_DNA"/>
</dbReference>
<dbReference type="InterPro" id="IPR051159">
    <property type="entry name" value="Hexapeptide_acetyltransf"/>
</dbReference>
<organism evidence="1 2">
    <name type="scientific">Crenobacter cavernae</name>
    <dbReference type="NCBI Taxonomy" id="2290923"/>
    <lineage>
        <taxon>Bacteria</taxon>
        <taxon>Pseudomonadati</taxon>
        <taxon>Pseudomonadota</taxon>
        <taxon>Betaproteobacteria</taxon>
        <taxon>Neisseriales</taxon>
        <taxon>Neisseriaceae</taxon>
        <taxon>Crenobacter</taxon>
    </lineage>
</organism>
<keyword evidence="1" id="KW-0012">Acyltransferase</keyword>
<protein>
    <submittedName>
        <fullName evidence="1">Acyltransferase</fullName>
    </submittedName>
</protein>
<proteinExistence type="predicted"/>
<name>A0A345Y3I0_9NEIS</name>
<dbReference type="SUPFAM" id="SSF51161">
    <property type="entry name" value="Trimeric LpxA-like enzymes"/>
    <property type="match status" value="1"/>
</dbReference>
<dbReference type="RefSeq" id="WP_115432422.1">
    <property type="nucleotide sequence ID" value="NZ_CP031337.1"/>
</dbReference>
<dbReference type="Proteomes" id="UP000254537">
    <property type="component" value="Chromosome"/>
</dbReference>
<evidence type="ECO:0000313" key="2">
    <source>
        <dbReference type="Proteomes" id="UP000254537"/>
    </source>
</evidence>
<accession>A0A345Y3I0</accession>
<dbReference type="AlphaFoldDB" id="A0A345Y3I0"/>
<dbReference type="PANTHER" id="PTHR23416:SF78">
    <property type="entry name" value="LIPOPOLYSACCHARIDE BIOSYNTHESIS O-ACETYL TRANSFERASE WBBJ-RELATED"/>
    <property type="match status" value="1"/>
</dbReference>
<dbReference type="PANTHER" id="PTHR23416">
    <property type="entry name" value="SIALIC ACID SYNTHASE-RELATED"/>
    <property type="match status" value="1"/>
</dbReference>
<dbReference type="CDD" id="cd04647">
    <property type="entry name" value="LbH_MAT_like"/>
    <property type="match status" value="1"/>
</dbReference>
<evidence type="ECO:0000313" key="1">
    <source>
        <dbReference type="EMBL" id="AXK38482.1"/>
    </source>
</evidence>